<keyword evidence="3" id="KW-0862">Zinc</keyword>
<dbReference type="EMBL" id="PYDT01000006">
    <property type="protein sequence ID" value="THU57261.1"/>
    <property type="molecule type" value="Genomic_DNA"/>
</dbReference>
<gene>
    <name evidence="11" type="ORF">C4D60_Mb03t01650</name>
</gene>
<protein>
    <recommendedName>
        <fullName evidence="10">Dof-type domain-containing protein</fullName>
    </recommendedName>
</protein>
<dbReference type="PANTHER" id="PTHR31089:SF75">
    <property type="entry name" value="CYCLIC DOF FACTOR 2"/>
    <property type="match status" value="1"/>
</dbReference>
<accession>A0A4S8J6X0</accession>
<dbReference type="PANTHER" id="PTHR31089">
    <property type="entry name" value="CYCLIC DOF FACTOR 2"/>
    <property type="match status" value="1"/>
</dbReference>
<feature type="domain" description="Dof-type" evidence="10">
    <location>
        <begin position="165"/>
        <end position="219"/>
    </location>
</feature>
<dbReference type="Proteomes" id="UP000317650">
    <property type="component" value="Chromosome 3"/>
</dbReference>
<proteinExistence type="predicted"/>
<keyword evidence="2 8" id="KW-0863">Zinc-finger</keyword>
<organism evidence="11 12">
    <name type="scientific">Musa balbisiana</name>
    <name type="common">Banana</name>
    <dbReference type="NCBI Taxonomy" id="52838"/>
    <lineage>
        <taxon>Eukaryota</taxon>
        <taxon>Viridiplantae</taxon>
        <taxon>Streptophyta</taxon>
        <taxon>Embryophyta</taxon>
        <taxon>Tracheophyta</taxon>
        <taxon>Spermatophyta</taxon>
        <taxon>Magnoliopsida</taxon>
        <taxon>Liliopsida</taxon>
        <taxon>Zingiberales</taxon>
        <taxon>Musaceae</taxon>
        <taxon>Musa</taxon>
    </lineage>
</organism>
<evidence type="ECO:0000256" key="1">
    <source>
        <dbReference type="ARBA" id="ARBA00022723"/>
    </source>
</evidence>
<keyword evidence="4" id="KW-0805">Transcription regulation</keyword>
<dbReference type="PROSITE" id="PS01361">
    <property type="entry name" value="ZF_DOF_1"/>
    <property type="match status" value="1"/>
</dbReference>
<reference evidence="11 12" key="1">
    <citation type="journal article" date="2019" name="Nat. Plants">
        <title>Genome sequencing of Musa balbisiana reveals subgenome evolution and function divergence in polyploid bananas.</title>
        <authorList>
            <person name="Yao X."/>
        </authorList>
    </citation>
    <scope>NUCLEOTIDE SEQUENCE [LARGE SCALE GENOMIC DNA]</scope>
    <source>
        <strain evidence="12">cv. DH-PKW</strain>
        <tissue evidence="11">Leaves</tissue>
    </source>
</reference>
<feature type="region of interest" description="Disordered" evidence="9">
    <location>
        <begin position="1"/>
        <end position="76"/>
    </location>
</feature>
<keyword evidence="12" id="KW-1185">Reference proteome</keyword>
<sequence>MVAKAMVGLEEKGEEQNQITPHRCHKGTRGSESPPPCSRGLLLPPLLNPATEETRRRAETEHLNRGDKNRGVRKMSENRESAIKLFGMTIPLQFTSSGDDDESQVVDKEDATATSQEPESQDKNESATCSSEIRKPASADQEDASSTKNPTKTATEGVKKTEKILPCPRCRSLDTKFCYYNNYNINQPRHFCRNCQRYWTAGGTMRNVPVGAGRRKSKHSSHCRLQALRPGTHEPVHYTSTRPNGTVLSFGTDAPVVEKANGCNKNSGDELQQENEGSTAPVPCFSGSPWPYLWAPAPPLCASTFPVAFYPAAAYWSWSIPWPSSLPPSSPNYRGAGSSSAALGKHSRGASMIESSMPKTPRRIDDPEEAAKSSIRTTVGIKSSKIDAVSNGGLLKAFQPKRYVKNQVLETPLLVHANPAALSRSLHFQETS</sequence>
<feature type="region of interest" description="Disordered" evidence="9">
    <location>
        <begin position="330"/>
        <end position="376"/>
    </location>
</feature>
<feature type="compositionally biased region" description="Polar residues" evidence="9">
    <location>
        <begin position="144"/>
        <end position="154"/>
    </location>
</feature>
<feature type="compositionally biased region" description="Basic and acidic residues" evidence="9">
    <location>
        <begin position="52"/>
        <end position="76"/>
    </location>
</feature>
<evidence type="ECO:0000313" key="11">
    <source>
        <dbReference type="EMBL" id="THU57261.1"/>
    </source>
</evidence>
<feature type="region of interest" description="Disordered" evidence="9">
    <location>
        <begin position="93"/>
        <end position="160"/>
    </location>
</feature>
<comment type="subcellular location">
    <subcellularLocation>
        <location evidence="8">Nucleus</location>
    </subcellularLocation>
</comment>
<dbReference type="InterPro" id="IPR003851">
    <property type="entry name" value="Znf_Dof"/>
</dbReference>
<dbReference type="GO" id="GO:0003700">
    <property type="term" value="F:DNA-binding transcription factor activity"/>
    <property type="evidence" value="ECO:0007669"/>
    <property type="project" value="InterPro"/>
</dbReference>
<evidence type="ECO:0000256" key="3">
    <source>
        <dbReference type="ARBA" id="ARBA00022833"/>
    </source>
</evidence>
<name>A0A4S8J6X0_MUSBA</name>
<dbReference type="GO" id="GO:0008270">
    <property type="term" value="F:zinc ion binding"/>
    <property type="evidence" value="ECO:0007669"/>
    <property type="project" value="UniProtKB-KW"/>
</dbReference>
<evidence type="ECO:0000313" key="12">
    <source>
        <dbReference type="Proteomes" id="UP000317650"/>
    </source>
</evidence>
<evidence type="ECO:0000256" key="7">
    <source>
        <dbReference type="ARBA" id="ARBA00023242"/>
    </source>
</evidence>
<evidence type="ECO:0000256" key="2">
    <source>
        <dbReference type="ARBA" id="ARBA00022771"/>
    </source>
</evidence>
<dbReference type="Pfam" id="PF02701">
    <property type="entry name" value="Zn_ribbon_Dof"/>
    <property type="match status" value="1"/>
</dbReference>
<feature type="compositionally biased region" description="Basic and acidic residues" evidence="9">
    <location>
        <begin position="362"/>
        <end position="371"/>
    </location>
</feature>
<keyword evidence="5 8" id="KW-0238">DNA-binding</keyword>
<keyword evidence="1" id="KW-0479">Metal-binding</keyword>
<evidence type="ECO:0000256" key="4">
    <source>
        <dbReference type="ARBA" id="ARBA00023015"/>
    </source>
</evidence>
<comment type="caution">
    <text evidence="11">The sequence shown here is derived from an EMBL/GenBank/DDBJ whole genome shotgun (WGS) entry which is preliminary data.</text>
</comment>
<dbReference type="GO" id="GO:0005634">
    <property type="term" value="C:nucleus"/>
    <property type="evidence" value="ECO:0007669"/>
    <property type="project" value="UniProtKB-SubCell"/>
</dbReference>
<keyword evidence="7 8" id="KW-0539">Nucleus</keyword>
<dbReference type="AlphaFoldDB" id="A0A4S8J6X0"/>
<evidence type="ECO:0000256" key="6">
    <source>
        <dbReference type="ARBA" id="ARBA00023163"/>
    </source>
</evidence>
<dbReference type="STRING" id="52838.A0A4S8J6X0"/>
<dbReference type="PROSITE" id="PS50884">
    <property type="entry name" value="ZF_DOF_2"/>
    <property type="match status" value="1"/>
</dbReference>
<keyword evidence="6" id="KW-0804">Transcription</keyword>
<evidence type="ECO:0000256" key="9">
    <source>
        <dbReference type="SAM" id="MobiDB-lite"/>
    </source>
</evidence>
<evidence type="ECO:0000256" key="8">
    <source>
        <dbReference type="PROSITE-ProRule" id="PRU00071"/>
    </source>
</evidence>
<evidence type="ECO:0000259" key="10">
    <source>
        <dbReference type="PROSITE" id="PS50884"/>
    </source>
</evidence>
<dbReference type="GO" id="GO:0003677">
    <property type="term" value="F:DNA binding"/>
    <property type="evidence" value="ECO:0007669"/>
    <property type="project" value="UniProtKB-UniRule"/>
</dbReference>
<evidence type="ECO:0000256" key="5">
    <source>
        <dbReference type="ARBA" id="ARBA00023125"/>
    </source>
</evidence>
<dbReference type="InterPro" id="IPR045174">
    <property type="entry name" value="Dof"/>
</dbReference>